<dbReference type="InterPro" id="IPR000551">
    <property type="entry name" value="MerR-type_HTH_dom"/>
</dbReference>
<dbReference type="PRINTS" id="PR00040">
    <property type="entry name" value="HTHMERR"/>
</dbReference>
<evidence type="ECO:0000313" key="5">
    <source>
        <dbReference type="EMBL" id="TMW11264.1"/>
    </source>
</evidence>
<dbReference type="Proteomes" id="UP000739180">
    <property type="component" value="Unassembled WGS sequence"/>
</dbReference>
<dbReference type="InterPro" id="IPR015358">
    <property type="entry name" value="Tscrpt_reg_MerR_DNA-bd"/>
</dbReference>
<dbReference type="Gene3D" id="1.10.1660.10">
    <property type="match status" value="1"/>
</dbReference>
<dbReference type="SMART" id="SM00422">
    <property type="entry name" value="HTH_MERR"/>
    <property type="match status" value="1"/>
</dbReference>
<dbReference type="InterPro" id="IPR009061">
    <property type="entry name" value="DNA-bd_dom_put_sf"/>
</dbReference>
<organism evidence="5 6">
    <name type="scientific">Alloalcanivorax gelatiniphagus</name>
    <dbReference type="NCBI Taxonomy" id="1194167"/>
    <lineage>
        <taxon>Bacteria</taxon>
        <taxon>Pseudomonadati</taxon>
        <taxon>Pseudomonadota</taxon>
        <taxon>Gammaproteobacteria</taxon>
        <taxon>Oceanospirillales</taxon>
        <taxon>Alcanivoracaceae</taxon>
        <taxon>Alloalcanivorax</taxon>
    </lineage>
</organism>
<name>A0ABY2XHN1_9GAMM</name>
<proteinExistence type="predicted"/>
<gene>
    <name evidence="5" type="ORF">FGS76_14480</name>
</gene>
<reference evidence="5 6" key="1">
    <citation type="submission" date="2019-05" db="EMBL/GenBank/DDBJ databases">
        <title>Genome of Alcanivorax gelatiniphagus, an oil degrading marine bacteria.</title>
        <authorList>
            <person name="Kwon K.K."/>
        </authorList>
    </citation>
    <scope>NUCLEOTIDE SEQUENCE [LARGE SCALE GENOMIC DNA]</scope>
    <source>
        <strain evidence="5 6">MEBiC 08158</strain>
    </source>
</reference>
<keyword evidence="2" id="KW-0238">DNA-binding</keyword>
<protein>
    <submittedName>
        <fullName evidence="5">Helix-turn-helix domain-containing protein</fullName>
    </submittedName>
</protein>
<keyword evidence="3" id="KW-0804">Transcription</keyword>
<dbReference type="PROSITE" id="PS50937">
    <property type="entry name" value="HTH_MERR_2"/>
    <property type="match status" value="1"/>
</dbReference>
<dbReference type="PANTHER" id="PTHR30204">
    <property type="entry name" value="REDOX-CYCLING DRUG-SENSING TRANSCRIPTIONAL ACTIVATOR SOXR"/>
    <property type="match status" value="1"/>
</dbReference>
<dbReference type="CDD" id="cd04785">
    <property type="entry name" value="HTH_CadR-PbrR-like"/>
    <property type="match status" value="1"/>
</dbReference>
<keyword evidence="1" id="KW-0805">Transcription regulation</keyword>
<dbReference type="Pfam" id="PF09278">
    <property type="entry name" value="MerR-DNA-bind"/>
    <property type="match status" value="1"/>
</dbReference>
<dbReference type="SUPFAM" id="SSF46955">
    <property type="entry name" value="Putative DNA-binding domain"/>
    <property type="match status" value="1"/>
</dbReference>
<keyword evidence="6" id="KW-1185">Reference proteome</keyword>
<dbReference type="PANTHER" id="PTHR30204:SF94">
    <property type="entry name" value="HEAVY METAL-DEPENDENT TRANSCRIPTIONAL REGULATOR HI_0293-RELATED"/>
    <property type="match status" value="1"/>
</dbReference>
<evidence type="ECO:0000313" key="6">
    <source>
        <dbReference type="Proteomes" id="UP000739180"/>
    </source>
</evidence>
<feature type="domain" description="HTH merR-type" evidence="4">
    <location>
        <begin position="1"/>
        <end position="70"/>
    </location>
</feature>
<comment type="caution">
    <text evidence="5">The sequence shown here is derived from an EMBL/GenBank/DDBJ whole genome shotgun (WGS) entry which is preliminary data.</text>
</comment>
<accession>A0ABY2XHN1</accession>
<dbReference type="EMBL" id="VCQT01000044">
    <property type="protein sequence ID" value="TMW11264.1"/>
    <property type="molecule type" value="Genomic_DNA"/>
</dbReference>
<dbReference type="PROSITE" id="PS00552">
    <property type="entry name" value="HTH_MERR_1"/>
    <property type="match status" value="1"/>
</dbReference>
<dbReference type="InterPro" id="IPR047057">
    <property type="entry name" value="MerR_fam"/>
</dbReference>
<dbReference type="RefSeq" id="WP_138773361.1">
    <property type="nucleotide sequence ID" value="NZ_JBHSSX010000025.1"/>
</dbReference>
<dbReference type="Pfam" id="PF00376">
    <property type="entry name" value="MerR"/>
    <property type="match status" value="1"/>
</dbReference>
<evidence type="ECO:0000256" key="2">
    <source>
        <dbReference type="ARBA" id="ARBA00023125"/>
    </source>
</evidence>
<sequence>MLSIGELSRATDCKVETIRYYEKIGLMPEPARSAGNQRRYGERHRDRLHFIRHSRQLGFRIEAIRELLALSDQEHRDCAAVDALARRHRDAVDDRIGALCALRDELDRMIKGCAGGDVAHCGVIEVLGDHRLCRNDHPLEAVAGKQ</sequence>
<dbReference type="GeneID" id="99765548"/>
<evidence type="ECO:0000256" key="3">
    <source>
        <dbReference type="ARBA" id="ARBA00023163"/>
    </source>
</evidence>
<evidence type="ECO:0000259" key="4">
    <source>
        <dbReference type="PROSITE" id="PS50937"/>
    </source>
</evidence>
<evidence type="ECO:0000256" key="1">
    <source>
        <dbReference type="ARBA" id="ARBA00023015"/>
    </source>
</evidence>